<evidence type="ECO:0000313" key="1">
    <source>
        <dbReference type="EMBL" id="THF52532.1"/>
    </source>
</evidence>
<protein>
    <submittedName>
        <fullName evidence="1">Uncharacterized protein</fullName>
    </submittedName>
</protein>
<dbReference type="EMBL" id="SSOA01000002">
    <property type="protein sequence ID" value="THF52532.1"/>
    <property type="molecule type" value="Genomic_DNA"/>
</dbReference>
<sequence length="274" mass="30638">MQFQSNPRLSRALVCHQRWLLTQASFALYADYALEGIGTGLTATSLSDWVVTAGIASRNTAHHFVESLRAYHFIHIDAASPRRPLRYDIGDQTLAGMHMWFGANLAVLDYVDGGNRAERHLLQPDLLLRVQPEFARRCIADTVWREPSERIGLLQWTECGALVMDHFMELAVRAPLKDGFYDLGVLSVPAMAERFLMSRTHLQRTLKKAEQKGCMARSGPGRGSSTLLSAEFLQEYCAWLAVKSAVLDAVFESVVASEKTDVCDHARERIKTSA</sequence>
<name>A0A4S4A3M6_9HYPH</name>
<proteinExistence type="predicted"/>
<reference evidence="1 2" key="1">
    <citation type="submission" date="2019-04" db="EMBL/GenBank/DDBJ databases">
        <title>Rhizobium terrae sp. nov., isolated from a paddy soil.</title>
        <authorList>
            <person name="Lin S.-Y."/>
            <person name="Hameed A."/>
            <person name="Huang H.-I."/>
            <person name="Young C.-C."/>
        </authorList>
    </citation>
    <scope>NUCLEOTIDE SEQUENCE [LARGE SCALE GENOMIC DNA]</scope>
    <source>
        <strain evidence="1 2">CC-HIH110</strain>
    </source>
</reference>
<accession>A0A4S4A3M6</accession>
<organism evidence="1 2">
    <name type="scientific">Allorhizobium terrae</name>
    <dbReference type="NCBI Taxonomy" id="1848972"/>
    <lineage>
        <taxon>Bacteria</taxon>
        <taxon>Pseudomonadati</taxon>
        <taxon>Pseudomonadota</taxon>
        <taxon>Alphaproteobacteria</taxon>
        <taxon>Hyphomicrobiales</taxon>
        <taxon>Rhizobiaceae</taxon>
        <taxon>Rhizobium/Agrobacterium group</taxon>
        <taxon>Allorhizobium</taxon>
    </lineage>
</organism>
<dbReference type="Proteomes" id="UP000310754">
    <property type="component" value="Unassembled WGS sequence"/>
</dbReference>
<keyword evidence="2" id="KW-1185">Reference proteome</keyword>
<dbReference type="RefSeq" id="WP_146936915.1">
    <property type="nucleotide sequence ID" value="NZ_SSOA01000002.1"/>
</dbReference>
<comment type="caution">
    <text evidence="1">The sequence shown here is derived from an EMBL/GenBank/DDBJ whole genome shotgun (WGS) entry which is preliminary data.</text>
</comment>
<evidence type="ECO:0000313" key="2">
    <source>
        <dbReference type="Proteomes" id="UP000310754"/>
    </source>
</evidence>
<dbReference type="AlphaFoldDB" id="A0A4S4A3M6"/>
<gene>
    <name evidence="1" type="ORF">E6C51_07035</name>
</gene>